<evidence type="ECO:0000256" key="5">
    <source>
        <dbReference type="ARBA" id="ARBA00022676"/>
    </source>
</evidence>
<dbReference type="Proteomes" id="UP000747542">
    <property type="component" value="Unassembled WGS sequence"/>
</dbReference>
<dbReference type="GO" id="GO:0031501">
    <property type="term" value="C:mannosyltransferase complex"/>
    <property type="evidence" value="ECO:0007669"/>
    <property type="project" value="TreeGrafter"/>
</dbReference>
<proteinExistence type="inferred from homology"/>
<evidence type="ECO:0000256" key="9">
    <source>
        <dbReference type="ARBA" id="ARBA00022989"/>
    </source>
</evidence>
<dbReference type="GO" id="GO:0006506">
    <property type="term" value="P:GPI anchor biosynthetic process"/>
    <property type="evidence" value="ECO:0007669"/>
    <property type="project" value="UniProtKB-UniPathway"/>
</dbReference>
<evidence type="ECO:0000256" key="10">
    <source>
        <dbReference type="ARBA" id="ARBA00023136"/>
    </source>
</evidence>
<comment type="pathway">
    <text evidence="2 11">Glycolipid biosynthesis; glycosylphosphatidylinositol-anchor biosynthesis.</text>
</comment>
<dbReference type="GO" id="GO:0004376">
    <property type="term" value="F:GPI mannosyltransferase activity"/>
    <property type="evidence" value="ECO:0007669"/>
    <property type="project" value="InterPro"/>
</dbReference>
<keyword evidence="7 11" id="KW-0812">Transmembrane</keyword>
<keyword evidence="5 11" id="KW-0328">Glycosyltransferase</keyword>
<dbReference type="PANTHER" id="PTHR12468">
    <property type="entry name" value="GPI MANNOSYLTRANSFERASE 2"/>
    <property type="match status" value="1"/>
</dbReference>
<keyword evidence="13" id="KW-1185">Reference proteome</keyword>
<evidence type="ECO:0000256" key="11">
    <source>
        <dbReference type="RuleBase" id="RU363112"/>
    </source>
</evidence>
<comment type="caution">
    <text evidence="11">Lacks conserved residue(s) required for the propagation of feature annotation.</text>
</comment>
<evidence type="ECO:0000313" key="13">
    <source>
        <dbReference type="Proteomes" id="UP000747542"/>
    </source>
</evidence>
<dbReference type="GO" id="GO:0005789">
    <property type="term" value="C:endoplasmic reticulum membrane"/>
    <property type="evidence" value="ECO:0007669"/>
    <property type="project" value="UniProtKB-SubCell"/>
</dbReference>
<comment type="function">
    <text evidence="11">Mannosyltransferase involved in glycosylphosphatidylinositol-anchor biosynthesis.</text>
</comment>
<evidence type="ECO:0000313" key="12">
    <source>
        <dbReference type="EMBL" id="KAG7154660.1"/>
    </source>
</evidence>
<evidence type="ECO:0000256" key="1">
    <source>
        <dbReference type="ARBA" id="ARBA00004477"/>
    </source>
</evidence>
<dbReference type="GO" id="GO:0000009">
    <property type="term" value="F:alpha-1,6-mannosyltransferase activity"/>
    <property type="evidence" value="ECO:0007669"/>
    <property type="project" value="InterPro"/>
</dbReference>
<evidence type="ECO:0000256" key="7">
    <source>
        <dbReference type="ARBA" id="ARBA00022692"/>
    </source>
</evidence>
<feature type="transmembrane region" description="Helical" evidence="11">
    <location>
        <begin position="74"/>
        <end position="100"/>
    </location>
</feature>
<keyword evidence="6 11" id="KW-0808">Transferase</keyword>
<feature type="non-terminal residue" evidence="12">
    <location>
        <position position="297"/>
    </location>
</feature>
<dbReference type="AlphaFoldDB" id="A0A8J5JFK3"/>
<keyword evidence="8 11" id="KW-0256">Endoplasmic reticulum</keyword>
<evidence type="ECO:0000256" key="6">
    <source>
        <dbReference type="ARBA" id="ARBA00022679"/>
    </source>
</evidence>
<dbReference type="Pfam" id="PF04188">
    <property type="entry name" value="Mannosyl_trans2"/>
    <property type="match status" value="1"/>
</dbReference>
<feature type="transmembrane region" description="Helical" evidence="11">
    <location>
        <begin position="237"/>
        <end position="260"/>
    </location>
</feature>
<evidence type="ECO:0000256" key="8">
    <source>
        <dbReference type="ARBA" id="ARBA00022824"/>
    </source>
</evidence>
<reference evidence="12" key="1">
    <citation type="journal article" date="2021" name="Sci. Adv.">
        <title>The American lobster genome reveals insights on longevity, neural, and immune adaptations.</title>
        <authorList>
            <person name="Polinski J.M."/>
            <person name="Zimin A.V."/>
            <person name="Clark K.F."/>
            <person name="Kohn A.B."/>
            <person name="Sadowski N."/>
            <person name="Timp W."/>
            <person name="Ptitsyn A."/>
            <person name="Khanna P."/>
            <person name="Romanova D.Y."/>
            <person name="Williams P."/>
            <person name="Greenwood S.J."/>
            <person name="Moroz L.L."/>
            <person name="Walt D.R."/>
            <person name="Bodnar A.G."/>
        </authorList>
    </citation>
    <scope>NUCLEOTIDE SEQUENCE</scope>
    <source>
        <strain evidence="12">GMGI-L3</strain>
    </source>
</reference>
<evidence type="ECO:0000256" key="3">
    <source>
        <dbReference type="ARBA" id="ARBA00008698"/>
    </source>
</evidence>
<dbReference type="UniPathway" id="UPA00196"/>
<dbReference type="EMBL" id="JAHLQT010044109">
    <property type="protein sequence ID" value="KAG7154660.1"/>
    <property type="molecule type" value="Genomic_DNA"/>
</dbReference>
<protein>
    <recommendedName>
        <fullName evidence="11">GPI mannosyltransferase 2</fullName>
        <ecNumber evidence="11">2.4.1.-</ecNumber>
    </recommendedName>
</protein>
<keyword evidence="4 11" id="KW-0337">GPI-anchor biosynthesis</keyword>
<feature type="transmembrane region" description="Helical" evidence="11">
    <location>
        <begin position="197"/>
        <end position="217"/>
    </location>
</feature>
<gene>
    <name evidence="12" type="primary">Pigv-L</name>
    <name evidence="12" type="ORF">Hamer_G015010</name>
</gene>
<comment type="caution">
    <text evidence="12">The sequence shown here is derived from an EMBL/GenBank/DDBJ whole genome shotgun (WGS) entry which is preliminary data.</text>
</comment>
<comment type="similarity">
    <text evidence="3 11">Belongs to the PIGV family.</text>
</comment>
<accession>A0A8J5JFK3</accession>
<sequence>AVSNLIIPDHQADAFVSPEDPDLPASWPDQVQGPSGWIARSNGLVNVGLSLYRKLQDCSTYFYKIRNATESGQLSLLLVLVLTFNYTLIPLFIGLFSLYYHLLSSRCGVTVQLVLASGEKRGIQIDAKPDTLALVTTRLLCSSCPVVYWFAAHLITDHPKRSTGTISKENTDDRPECITNMTKRYTVFLLSEFPKPFWGQVVLSYFFLYFMIGIILYSNFLPWTEFLSLICLSRNDFFCLPASLCFTIMKLLVLDFSLLVVEAFGFMRPFLAPNLSLPSLPARTVSILASLECFLFL</sequence>
<comment type="subcellular location">
    <subcellularLocation>
        <location evidence="1 11">Endoplasmic reticulum membrane</location>
        <topology evidence="1 11">Multi-pass membrane protein</topology>
    </subcellularLocation>
</comment>
<evidence type="ECO:0000256" key="2">
    <source>
        <dbReference type="ARBA" id="ARBA00004687"/>
    </source>
</evidence>
<dbReference type="PANTHER" id="PTHR12468:SF2">
    <property type="entry name" value="GPI MANNOSYLTRANSFERASE 2"/>
    <property type="match status" value="1"/>
</dbReference>
<organism evidence="12 13">
    <name type="scientific">Homarus americanus</name>
    <name type="common">American lobster</name>
    <dbReference type="NCBI Taxonomy" id="6706"/>
    <lineage>
        <taxon>Eukaryota</taxon>
        <taxon>Metazoa</taxon>
        <taxon>Ecdysozoa</taxon>
        <taxon>Arthropoda</taxon>
        <taxon>Crustacea</taxon>
        <taxon>Multicrustacea</taxon>
        <taxon>Malacostraca</taxon>
        <taxon>Eumalacostraca</taxon>
        <taxon>Eucarida</taxon>
        <taxon>Decapoda</taxon>
        <taxon>Pleocyemata</taxon>
        <taxon>Astacidea</taxon>
        <taxon>Nephropoidea</taxon>
        <taxon>Nephropidae</taxon>
        <taxon>Homarus</taxon>
    </lineage>
</organism>
<keyword evidence="9 11" id="KW-1133">Transmembrane helix</keyword>
<name>A0A8J5JFK3_HOMAM</name>
<keyword evidence="10 11" id="KW-0472">Membrane</keyword>
<evidence type="ECO:0000256" key="4">
    <source>
        <dbReference type="ARBA" id="ARBA00022502"/>
    </source>
</evidence>
<dbReference type="InterPro" id="IPR007315">
    <property type="entry name" value="PIG-V/Gpi18"/>
</dbReference>
<dbReference type="EC" id="2.4.1.-" evidence="11"/>